<dbReference type="PANTHER" id="PTHR43861:SF6">
    <property type="entry name" value="METHYLTRANSFERASE TYPE 11"/>
    <property type="match status" value="1"/>
</dbReference>
<dbReference type="InterPro" id="IPR029063">
    <property type="entry name" value="SAM-dependent_MTases_sf"/>
</dbReference>
<keyword evidence="1" id="KW-0808">Transferase</keyword>
<dbReference type="GO" id="GO:0032259">
    <property type="term" value="P:methylation"/>
    <property type="evidence" value="ECO:0007669"/>
    <property type="project" value="UniProtKB-KW"/>
</dbReference>
<dbReference type="RefSeq" id="WP_354505992.1">
    <property type="nucleotide sequence ID" value="NZ_JBEPMO010000001.1"/>
</dbReference>
<comment type="caution">
    <text evidence="1">The sequence shown here is derived from an EMBL/GenBank/DDBJ whole genome shotgun (WGS) entry which is preliminary data.</text>
</comment>
<sequence length="287" mass="33621">MIENLENKKVSAKSTLRVKDYFLTNEEFDLVPHSQYGFLKTQPQPKNLDRYYESENYISHTDSQKNWFDKLYQFLKNYNIRYKLNLLPKDTKTILDFGCGTGEFLAHAQKRNLTVFGIEPNPTALKIAQTKLGNNKIRDIGIEEISEQFDVITLWHVLEHIPDLENFIPELISKLKPDGKLFIAVPNYQSYDASFYKNHWAAYDVPRHLWHFSPNSMQRLFSDFGMKIEKTYPLWLDSYYVSLLSEKYKKSQQPLGLLRAIVIGTISNLRGIRSKNYSSVIYEIGKK</sequence>
<dbReference type="CDD" id="cd02440">
    <property type="entry name" value="AdoMet_MTases"/>
    <property type="match status" value="1"/>
</dbReference>
<dbReference type="PANTHER" id="PTHR43861">
    <property type="entry name" value="TRANS-ACONITATE 2-METHYLTRANSFERASE-RELATED"/>
    <property type="match status" value="1"/>
</dbReference>
<dbReference type="GO" id="GO:0008168">
    <property type="term" value="F:methyltransferase activity"/>
    <property type="evidence" value="ECO:0007669"/>
    <property type="project" value="UniProtKB-KW"/>
</dbReference>
<dbReference type="Pfam" id="PF13489">
    <property type="entry name" value="Methyltransf_23"/>
    <property type="match status" value="1"/>
</dbReference>
<reference evidence="1 2" key="1">
    <citation type="submission" date="2024-06" db="EMBL/GenBank/DDBJ databases">
        <title>Genomic Encyclopedia of Type Strains, Phase IV (KMG-IV): sequencing the most valuable type-strain genomes for metagenomic binning, comparative biology and taxonomic classification.</title>
        <authorList>
            <person name="Goeker M."/>
        </authorList>
    </citation>
    <scope>NUCLEOTIDE SEQUENCE [LARGE SCALE GENOMIC DNA]</scope>
    <source>
        <strain evidence="1 2">DSM 29388</strain>
    </source>
</reference>
<dbReference type="EMBL" id="JBEPMO010000001">
    <property type="protein sequence ID" value="MET3730695.1"/>
    <property type="molecule type" value="Genomic_DNA"/>
</dbReference>
<keyword evidence="1" id="KW-0489">Methyltransferase</keyword>
<dbReference type="Proteomes" id="UP001549146">
    <property type="component" value="Unassembled WGS sequence"/>
</dbReference>
<evidence type="ECO:0000313" key="2">
    <source>
        <dbReference type="Proteomes" id="UP001549146"/>
    </source>
</evidence>
<dbReference type="Gene3D" id="3.40.50.150">
    <property type="entry name" value="Vaccinia Virus protein VP39"/>
    <property type="match status" value="1"/>
</dbReference>
<keyword evidence="2" id="KW-1185">Reference proteome</keyword>
<name>A0ABV2LQ50_9FLAO</name>
<gene>
    <name evidence="1" type="ORF">ABID46_000247</name>
</gene>
<evidence type="ECO:0000313" key="1">
    <source>
        <dbReference type="EMBL" id="MET3730695.1"/>
    </source>
</evidence>
<dbReference type="SUPFAM" id="SSF53335">
    <property type="entry name" value="S-adenosyl-L-methionine-dependent methyltransferases"/>
    <property type="match status" value="1"/>
</dbReference>
<protein>
    <submittedName>
        <fullName evidence="1">2-polyprenyl-3-methyl-5-hydroxy-6-metoxy-1, 4-benzoquinol methylase</fullName>
    </submittedName>
</protein>
<accession>A0ABV2LQ50</accession>
<proteinExistence type="predicted"/>
<organism evidence="1 2">
    <name type="scientific">Moheibacter stercoris</name>
    <dbReference type="NCBI Taxonomy" id="1628251"/>
    <lineage>
        <taxon>Bacteria</taxon>
        <taxon>Pseudomonadati</taxon>
        <taxon>Bacteroidota</taxon>
        <taxon>Flavobacteriia</taxon>
        <taxon>Flavobacteriales</taxon>
        <taxon>Weeksellaceae</taxon>
        <taxon>Moheibacter</taxon>
    </lineage>
</organism>